<keyword evidence="3" id="KW-0663">Pyridoxal phosphate</keyword>
<accession>A0ABS5AKH5</accession>
<evidence type="ECO:0000313" key="5">
    <source>
        <dbReference type="EMBL" id="MBP2477079.1"/>
    </source>
</evidence>
<dbReference type="InterPro" id="IPR015424">
    <property type="entry name" value="PyrdxlP-dep_Trfase"/>
</dbReference>
<dbReference type="Proteomes" id="UP001519363">
    <property type="component" value="Unassembled WGS sequence"/>
</dbReference>
<dbReference type="PANTHER" id="PTHR48097">
    <property type="entry name" value="L-THREONINE ALDOLASE-RELATED"/>
    <property type="match status" value="1"/>
</dbReference>
<comment type="similarity">
    <text evidence="2">Belongs to the threonine aldolase family.</text>
</comment>
<proteinExistence type="inferred from homology"/>
<evidence type="ECO:0000313" key="6">
    <source>
        <dbReference type="Proteomes" id="UP001519363"/>
    </source>
</evidence>
<dbReference type="Gene3D" id="3.40.640.10">
    <property type="entry name" value="Type I PLP-dependent aspartate aminotransferase-like (Major domain)"/>
    <property type="match status" value="1"/>
</dbReference>
<reference evidence="5 6" key="1">
    <citation type="submission" date="2021-03" db="EMBL/GenBank/DDBJ databases">
        <title>Sequencing the genomes of 1000 actinobacteria strains.</title>
        <authorList>
            <person name="Klenk H.-P."/>
        </authorList>
    </citation>
    <scope>NUCLEOTIDE SEQUENCE [LARGE SCALE GENOMIC DNA]</scope>
    <source>
        <strain evidence="5 6">DSM 44580</strain>
    </source>
</reference>
<dbReference type="Pfam" id="PF01212">
    <property type="entry name" value="Beta_elim_lyase"/>
    <property type="match status" value="1"/>
</dbReference>
<comment type="cofactor">
    <cofactor evidence="1">
        <name>pyridoxal 5'-phosphate</name>
        <dbReference type="ChEBI" id="CHEBI:597326"/>
    </cofactor>
</comment>
<comment type="caution">
    <text evidence="5">The sequence shown here is derived from an EMBL/GenBank/DDBJ whole genome shotgun (WGS) entry which is preliminary data.</text>
</comment>
<feature type="domain" description="Aromatic amino acid beta-eliminating lyase/threonine aldolase" evidence="4">
    <location>
        <begin position="41"/>
        <end position="275"/>
    </location>
</feature>
<sequence length="356" mass="39015">MTAAPQRTLLVHSQRRLQPEAVLRAVAAWLPPGEGLHDVLDRLERRVAALLGKPAALFFPTGTMAQQVAVRLHAEARGRRAVAFHPYCHLDEHESQGYQVVHGLHGVRVGDRERLVTTDDLTEVAEPLAALLLELPQRSIGGRLPEWADLLAQTAWAHEHGAATHADGARFLLSQPYYDRPHAEVAAPFDSVYLSVSKAFGAGSDAFLAGEADFIARARVWRHRLGGATEVAWPALLPVEWRLDTVLPRVPEFLAKARELAARLREVPGVEVHADPPQTPLFHLLLAARPESVREVAARLSAESGVQLPRYVGALPGARTSGVELTVLDQFDDIPVEEAVGLFARLVEEARRLDEA</sequence>
<dbReference type="InterPro" id="IPR015421">
    <property type="entry name" value="PyrdxlP-dep_Trfase_major"/>
</dbReference>
<evidence type="ECO:0000256" key="2">
    <source>
        <dbReference type="ARBA" id="ARBA00006966"/>
    </source>
</evidence>
<dbReference type="EMBL" id="JAGIOO010000001">
    <property type="protein sequence ID" value="MBP2477079.1"/>
    <property type="molecule type" value="Genomic_DNA"/>
</dbReference>
<dbReference type="RefSeq" id="WP_086789594.1">
    <property type="nucleotide sequence ID" value="NZ_JAGIOO010000001.1"/>
</dbReference>
<dbReference type="InterPro" id="IPR001597">
    <property type="entry name" value="ArAA_b-elim_lyase/Thr_aldolase"/>
</dbReference>
<protein>
    <submittedName>
        <fullName evidence="5">Threonine aldolase</fullName>
    </submittedName>
</protein>
<dbReference type="InterPro" id="IPR015422">
    <property type="entry name" value="PyrdxlP-dep_Trfase_small"/>
</dbReference>
<evidence type="ECO:0000259" key="4">
    <source>
        <dbReference type="Pfam" id="PF01212"/>
    </source>
</evidence>
<dbReference type="SUPFAM" id="SSF53383">
    <property type="entry name" value="PLP-dependent transferases"/>
    <property type="match status" value="1"/>
</dbReference>
<evidence type="ECO:0000256" key="1">
    <source>
        <dbReference type="ARBA" id="ARBA00001933"/>
    </source>
</evidence>
<evidence type="ECO:0000256" key="3">
    <source>
        <dbReference type="ARBA" id="ARBA00022898"/>
    </source>
</evidence>
<gene>
    <name evidence="5" type="ORF">JOF53_005951</name>
</gene>
<name>A0ABS5AKH5_9PSEU</name>
<dbReference type="Gene3D" id="3.90.1150.10">
    <property type="entry name" value="Aspartate Aminotransferase, domain 1"/>
    <property type="match status" value="1"/>
</dbReference>
<dbReference type="PANTHER" id="PTHR48097:SF9">
    <property type="entry name" value="L-THREONINE ALDOLASE"/>
    <property type="match status" value="1"/>
</dbReference>
<keyword evidence="6" id="KW-1185">Reference proteome</keyword>
<organism evidence="5 6">
    <name type="scientific">Crossiella equi</name>
    <dbReference type="NCBI Taxonomy" id="130796"/>
    <lineage>
        <taxon>Bacteria</taxon>
        <taxon>Bacillati</taxon>
        <taxon>Actinomycetota</taxon>
        <taxon>Actinomycetes</taxon>
        <taxon>Pseudonocardiales</taxon>
        <taxon>Pseudonocardiaceae</taxon>
        <taxon>Crossiella</taxon>
    </lineage>
</organism>